<dbReference type="GO" id="GO:0005730">
    <property type="term" value="C:nucleolus"/>
    <property type="evidence" value="ECO:0007669"/>
    <property type="project" value="TreeGrafter"/>
</dbReference>
<keyword evidence="4" id="KW-0963">Cytoplasm</keyword>
<keyword evidence="12" id="KW-1185">Reference proteome</keyword>
<keyword evidence="5" id="KW-0698">rRNA processing</keyword>
<dbReference type="GO" id="GO:0003723">
    <property type="term" value="F:RNA binding"/>
    <property type="evidence" value="ECO:0007669"/>
    <property type="project" value="UniProtKB-KW"/>
</dbReference>
<keyword evidence="8" id="KW-0539">Nucleus</keyword>
<feature type="domain" description="Exoribonuclease phosphorolytic" evidence="10">
    <location>
        <begin position="46"/>
        <end position="200"/>
    </location>
</feature>
<evidence type="ECO:0000256" key="4">
    <source>
        <dbReference type="ARBA" id="ARBA00022490"/>
    </source>
</evidence>
<evidence type="ECO:0000256" key="7">
    <source>
        <dbReference type="ARBA" id="ARBA00022884"/>
    </source>
</evidence>
<dbReference type="InterPro" id="IPR020568">
    <property type="entry name" value="Ribosomal_Su5_D2-typ_SF"/>
</dbReference>
<accession>A0A5E8B5Y1</accession>
<dbReference type="Proteomes" id="UP000398389">
    <property type="component" value="Unassembled WGS sequence"/>
</dbReference>
<dbReference type="AlphaFoldDB" id="A0A5E8B5Y1"/>
<evidence type="ECO:0000256" key="6">
    <source>
        <dbReference type="ARBA" id="ARBA00022835"/>
    </source>
</evidence>
<dbReference type="Gene3D" id="3.30.230.70">
    <property type="entry name" value="GHMP Kinase, N-terminal domain"/>
    <property type="match status" value="1"/>
</dbReference>
<dbReference type="Pfam" id="PF01138">
    <property type="entry name" value="RNase_PH"/>
    <property type="match status" value="1"/>
</dbReference>
<evidence type="ECO:0000313" key="11">
    <source>
        <dbReference type="EMBL" id="VVT46256.1"/>
    </source>
</evidence>
<proteinExistence type="inferred from homology"/>
<evidence type="ECO:0000259" key="10">
    <source>
        <dbReference type="Pfam" id="PF01138"/>
    </source>
</evidence>
<feature type="compositionally biased region" description="Low complexity" evidence="9">
    <location>
        <begin position="118"/>
        <end position="137"/>
    </location>
</feature>
<dbReference type="RefSeq" id="XP_031851737.1">
    <property type="nucleotide sequence ID" value="XM_031995846.1"/>
</dbReference>
<comment type="subcellular location">
    <subcellularLocation>
        <location evidence="2">Cytoplasm</location>
    </subcellularLocation>
    <subcellularLocation>
        <location evidence="1">Nucleus</location>
    </subcellularLocation>
</comment>
<evidence type="ECO:0000313" key="12">
    <source>
        <dbReference type="Proteomes" id="UP000398389"/>
    </source>
</evidence>
<dbReference type="InterPro" id="IPR001247">
    <property type="entry name" value="ExoRNase_PH_dom1"/>
</dbReference>
<dbReference type="GO" id="GO:0000177">
    <property type="term" value="C:cytoplasmic exosome (RNase complex)"/>
    <property type="evidence" value="ECO:0007669"/>
    <property type="project" value="UniProtKB-ARBA"/>
</dbReference>
<dbReference type="EMBL" id="CABVLU010000001">
    <property type="protein sequence ID" value="VVT46256.1"/>
    <property type="molecule type" value="Genomic_DNA"/>
</dbReference>
<dbReference type="GO" id="GO:0000176">
    <property type="term" value="C:nuclear exosome (RNase complex)"/>
    <property type="evidence" value="ECO:0007669"/>
    <property type="project" value="TreeGrafter"/>
</dbReference>
<dbReference type="GO" id="GO:0071051">
    <property type="term" value="P:poly(A)-dependent snoRNA 3'-end processing"/>
    <property type="evidence" value="ECO:0007669"/>
    <property type="project" value="TreeGrafter"/>
</dbReference>
<protein>
    <recommendedName>
        <fullName evidence="10">Exoribonuclease phosphorolytic domain-containing protein</fullName>
    </recommendedName>
</protein>
<evidence type="ECO:0000256" key="1">
    <source>
        <dbReference type="ARBA" id="ARBA00004123"/>
    </source>
</evidence>
<evidence type="ECO:0000256" key="5">
    <source>
        <dbReference type="ARBA" id="ARBA00022552"/>
    </source>
</evidence>
<dbReference type="PANTHER" id="PTHR11953:SF2">
    <property type="entry name" value="EXOSOME COMPLEX COMPONENT MTR3"/>
    <property type="match status" value="1"/>
</dbReference>
<dbReference type="GeneID" id="43579946"/>
<dbReference type="GO" id="GO:0016075">
    <property type="term" value="P:rRNA catabolic process"/>
    <property type="evidence" value="ECO:0007669"/>
    <property type="project" value="TreeGrafter"/>
</dbReference>
<evidence type="ECO:0000256" key="8">
    <source>
        <dbReference type="ARBA" id="ARBA00023242"/>
    </source>
</evidence>
<dbReference type="GO" id="GO:0071028">
    <property type="term" value="P:nuclear mRNA surveillance"/>
    <property type="evidence" value="ECO:0007669"/>
    <property type="project" value="TreeGrafter"/>
</dbReference>
<sequence>MANLQDRRRVLGPSDTQQLRFVTPKSDLKASLTSTEITNKKDSATIRPIFIRTSPVANASGSAFIEISADPSDVIQVQVSVHGPRPIRGSFIETGLFSVEAKLSAFSVDNHNPDISQNRNNSGASASGGSAASRPNGTSPLERTVAAFVESSLTPAVRLEQYPKSGIDVFVTILRPGSNPKALQAACVNAATVALVDAGISLRDLVTCGAAILTRSESDENKVESIVVDPSVPTVSGRQLDMAVSYMTAHNSEIVGMAVDGGVLSPQILETCLSVTLKAAKDARALINGVLLGEFKYKEQVISQAFSNLLNADSMDIDQ</sequence>
<feature type="region of interest" description="Disordered" evidence="9">
    <location>
        <begin position="110"/>
        <end position="139"/>
    </location>
</feature>
<dbReference type="InterPro" id="IPR050080">
    <property type="entry name" value="RNase_PH"/>
</dbReference>
<reference evidence="11 12" key="1">
    <citation type="submission" date="2019-09" db="EMBL/GenBank/DDBJ databases">
        <authorList>
            <person name="Brejova B."/>
        </authorList>
    </citation>
    <scope>NUCLEOTIDE SEQUENCE [LARGE SCALE GENOMIC DNA]</scope>
</reference>
<name>A0A5E8B5Y1_9ASCO</name>
<dbReference type="PANTHER" id="PTHR11953">
    <property type="entry name" value="EXOSOME COMPLEX COMPONENT"/>
    <property type="match status" value="1"/>
</dbReference>
<organism evidence="11 12">
    <name type="scientific">Magnusiomyces paraingens</name>
    <dbReference type="NCBI Taxonomy" id="2606893"/>
    <lineage>
        <taxon>Eukaryota</taxon>
        <taxon>Fungi</taxon>
        <taxon>Dikarya</taxon>
        <taxon>Ascomycota</taxon>
        <taxon>Saccharomycotina</taxon>
        <taxon>Dipodascomycetes</taxon>
        <taxon>Dipodascales</taxon>
        <taxon>Dipodascaceae</taxon>
        <taxon>Magnusiomyces</taxon>
    </lineage>
</organism>
<dbReference type="GO" id="GO:0000467">
    <property type="term" value="P:exonucleolytic trimming to generate mature 3'-end of 5.8S rRNA from tricistronic rRNA transcript (SSU-rRNA, 5.8S rRNA, LSU-rRNA)"/>
    <property type="evidence" value="ECO:0007669"/>
    <property type="project" value="UniProtKB-ARBA"/>
</dbReference>
<dbReference type="SUPFAM" id="SSF54211">
    <property type="entry name" value="Ribosomal protein S5 domain 2-like"/>
    <property type="match status" value="1"/>
</dbReference>
<dbReference type="GO" id="GO:0034475">
    <property type="term" value="P:U4 snRNA 3'-end processing"/>
    <property type="evidence" value="ECO:0007669"/>
    <property type="project" value="TreeGrafter"/>
</dbReference>
<gene>
    <name evidence="11" type="ORF">SAPINGB_P001123</name>
</gene>
<dbReference type="InterPro" id="IPR027408">
    <property type="entry name" value="PNPase/RNase_PH_dom_sf"/>
</dbReference>
<evidence type="ECO:0000256" key="3">
    <source>
        <dbReference type="ARBA" id="ARBA00006678"/>
    </source>
</evidence>
<keyword evidence="7" id="KW-0694">RNA-binding</keyword>
<evidence type="ECO:0000256" key="2">
    <source>
        <dbReference type="ARBA" id="ARBA00004496"/>
    </source>
</evidence>
<comment type="similarity">
    <text evidence="3">Belongs to the RNase PH family.</text>
</comment>
<keyword evidence="6" id="KW-0271">Exosome</keyword>
<dbReference type="OrthoDB" id="2504340at2759"/>
<evidence type="ECO:0000256" key="9">
    <source>
        <dbReference type="SAM" id="MobiDB-lite"/>
    </source>
</evidence>
<dbReference type="GO" id="GO:0071038">
    <property type="term" value="P:TRAMP-dependent tRNA surveillance pathway"/>
    <property type="evidence" value="ECO:0007669"/>
    <property type="project" value="UniProtKB-ARBA"/>
</dbReference>